<protein>
    <submittedName>
        <fullName evidence="1">Uncharacterized protein</fullName>
    </submittedName>
</protein>
<name>A0AAV4WK88_9ARAC</name>
<dbReference type="EMBL" id="BPLQ01014754">
    <property type="protein sequence ID" value="GIY82946.1"/>
    <property type="molecule type" value="Genomic_DNA"/>
</dbReference>
<evidence type="ECO:0000313" key="1">
    <source>
        <dbReference type="EMBL" id="GIY82946.1"/>
    </source>
</evidence>
<keyword evidence="2" id="KW-1185">Reference proteome</keyword>
<accession>A0AAV4WK88</accession>
<sequence length="103" mass="11719">MDNCHQEFFSLSSKSLRHAKTTNKTNVQILSWERTRFGYAGNVLHSLIRSLAQKEATKKSGEEKIPQSREKLMLTVTHSDLCGIWQEDSRVKTDFSGCSAQTE</sequence>
<evidence type="ECO:0000313" key="2">
    <source>
        <dbReference type="Proteomes" id="UP001054837"/>
    </source>
</evidence>
<dbReference type="Proteomes" id="UP001054837">
    <property type="component" value="Unassembled WGS sequence"/>
</dbReference>
<gene>
    <name evidence="1" type="ORF">CDAR_527441</name>
</gene>
<dbReference type="AlphaFoldDB" id="A0AAV4WK88"/>
<reference evidence="1 2" key="1">
    <citation type="submission" date="2021-06" db="EMBL/GenBank/DDBJ databases">
        <title>Caerostris darwini draft genome.</title>
        <authorList>
            <person name="Kono N."/>
            <person name="Arakawa K."/>
        </authorList>
    </citation>
    <scope>NUCLEOTIDE SEQUENCE [LARGE SCALE GENOMIC DNA]</scope>
</reference>
<comment type="caution">
    <text evidence="1">The sequence shown here is derived from an EMBL/GenBank/DDBJ whole genome shotgun (WGS) entry which is preliminary data.</text>
</comment>
<proteinExistence type="predicted"/>
<organism evidence="1 2">
    <name type="scientific">Caerostris darwini</name>
    <dbReference type="NCBI Taxonomy" id="1538125"/>
    <lineage>
        <taxon>Eukaryota</taxon>
        <taxon>Metazoa</taxon>
        <taxon>Ecdysozoa</taxon>
        <taxon>Arthropoda</taxon>
        <taxon>Chelicerata</taxon>
        <taxon>Arachnida</taxon>
        <taxon>Araneae</taxon>
        <taxon>Araneomorphae</taxon>
        <taxon>Entelegynae</taxon>
        <taxon>Araneoidea</taxon>
        <taxon>Araneidae</taxon>
        <taxon>Caerostris</taxon>
    </lineage>
</organism>